<keyword evidence="5" id="KW-1185">Reference proteome</keyword>
<dbReference type="InterPro" id="IPR036412">
    <property type="entry name" value="HAD-like_sf"/>
</dbReference>
<gene>
    <name evidence="4" type="ORF">Thpro_023062</name>
</gene>
<dbReference type="GO" id="GO:0050531">
    <property type="term" value="F:mannosyl-3-phosphoglycerate phosphatase activity"/>
    <property type="evidence" value="ECO:0007669"/>
    <property type="project" value="InterPro"/>
</dbReference>
<dbReference type="GO" id="GO:0051479">
    <property type="term" value="P:mannosylglycerate biosynthetic process"/>
    <property type="evidence" value="ECO:0007669"/>
    <property type="project" value="InterPro"/>
</dbReference>
<keyword evidence="1" id="KW-0479">Metal-binding</keyword>
<keyword evidence="2" id="KW-0378">Hydrolase</keyword>
<dbReference type="Gene3D" id="3.30.980.20">
    <property type="entry name" value="Putative mannosyl-3-phosphoglycerate phosphatase, domain 2"/>
    <property type="match status" value="1"/>
</dbReference>
<dbReference type="PANTHER" id="PTHR10000:SF8">
    <property type="entry name" value="HAD SUPERFAMILY HYDROLASE-LIKE, TYPE 3"/>
    <property type="match status" value="1"/>
</dbReference>
<dbReference type="NCBIfam" id="TIGR01486">
    <property type="entry name" value="HAD-SF-IIB-MPGP"/>
    <property type="match status" value="1"/>
</dbReference>
<sequence>MLDQAERRLSLMTHRHTVIFTDLDHTLLDARGGLGKAAPFIRRLAARGIPVIPATSKTAAEVLNLWRRWSLHGPAVVENGAALCLPRRDRGGWRIHRLTSWRYASIRALLRGWRAPLDLPLEGFGDWSLETICRLTGLSPINALAARTRMASEPLRWEGPVDERLDERLHEAGLTALQGGRFLTVQPATIDKAWGAAVLLNHLRADGNWPRVIALGDAPNDRRLLEMADRAACLPGPRPLSDEVPCLRARNAGPAGWIEALTRLGVA</sequence>
<dbReference type="GO" id="GO:0000287">
    <property type="term" value="F:magnesium ion binding"/>
    <property type="evidence" value="ECO:0007669"/>
    <property type="project" value="UniProtKB-ARBA"/>
</dbReference>
<dbReference type="InterPro" id="IPR006379">
    <property type="entry name" value="HAD-SF_hydro_IIB"/>
</dbReference>
<evidence type="ECO:0000256" key="3">
    <source>
        <dbReference type="ARBA" id="ARBA00022842"/>
    </source>
</evidence>
<dbReference type="OrthoDB" id="193379at2"/>
<reference evidence="4 5" key="1">
    <citation type="journal article" date="2014" name="Genome Announc.">
        <title>Draft Genome Sequence of the Iron-Oxidizing, Acidophilic, and Halotolerant 'Thiobacillus prosperus' Type Strain DSM 5130.</title>
        <authorList>
            <person name="Ossandon F.J."/>
            <person name="Cardenas J.P."/>
            <person name="Corbett M."/>
            <person name="Quatrini R."/>
            <person name="Holmes D.S."/>
            <person name="Watkin E."/>
        </authorList>
    </citation>
    <scope>NUCLEOTIDE SEQUENCE [LARGE SCALE GENOMIC DNA]</scope>
    <source>
        <strain evidence="4 5">DSM 5130</strain>
    </source>
</reference>
<dbReference type="SUPFAM" id="SSF56784">
    <property type="entry name" value="HAD-like"/>
    <property type="match status" value="1"/>
</dbReference>
<dbReference type="PANTHER" id="PTHR10000">
    <property type="entry name" value="PHOSPHOSERINE PHOSPHATASE"/>
    <property type="match status" value="1"/>
</dbReference>
<protein>
    <recommendedName>
        <fullName evidence="6">Mannosyl-3-phosphoglycerate phosphatase</fullName>
    </recommendedName>
</protein>
<accession>A0A1A6C2L8</accession>
<dbReference type="GO" id="GO:0005829">
    <property type="term" value="C:cytosol"/>
    <property type="evidence" value="ECO:0007669"/>
    <property type="project" value="TreeGrafter"/>
</dbReference>
<keyword evidence="3" id="KW-0460">Magnesium</keyword>
<name>A0A1A6C2L8_9GAMM</name>
<dbReference type="Proteomes" id="UP000029273">
    <property type="component" value="Unassembled WGS sequence"/>
</dbReference>
<dbReference type="RefSeq" id="WP_052064505.1">
    <property type="nucleotide sequence ID" value="NZ_JQSG02000006.1"/>
</dbReference>
<evidence type="ECO:0008006" key="6">
    <source>
        <dbReference type="Google" id="ProtNLM"/>
    </source>
</evidence>
<dbReference type="EMBL" id="JQSG02000006">
    <property type="protein sequence ID" value="OBS08812.1"/>
    <property type="molecule type" value="Genomic_DNA"/>
</dbReference>
<evidence type="ECO:0000313" key="4">
    <source>
        <dbReference type="EMBL" id="OBS08812.1"/>
    </source>
</evidence>
<evidence type="ECO:0000256" key="2">
    <source>
        <dbReference type="ARBA" id="ARBA00022801"/>
    </source>
</evidence>
<evidence type="ECO:0000256" key="1">
    <source>
        <dbReference type="ARBA" id="ARBA00022723"/>
    </source>
</evidence>
<dbReference type="InterPro" id="IPR023214">
    <property type="entry name" value="HAD_sf"/>
</dbReference>
<dbReference type="InterPro" id="IPR006381">
    <property type="entry name" value="HAD-SF-IIB-MPGP"/>
</dbReference>
<evidence type="ECO:0000313" key="5">
    <source>
        <dbReference type="Proteomes" id="UP000029273"/>
    </source>
</evidence>
<dbReference type="NCBIfam" id="TIGR01484">
    <property type="entry name" value="HAD-SF-IIB"/>
    <property type="match status" value="1"/>
</dbReference>
<proteinExistence type="predicted"/>
<comment type="caution">
    <text evidence="4">The sequence shown here is derived from an EMBL/GenBank/DDBJ whole genome shotgun (WGS) entry which is preliminary data.</text>
</comment>
<dbReference type="AlphaFoldDB" id="A0A1A6C2L8"/>
<organism evidence="4 5">
    <name type="scientific">Acidihalobacter prosperus</name>
    <dbReference type="NCBI Taxonomy" id="160660"/>
    <lineage>
        <taxon>Bacteria</taxon>
        <taxon>Pseudomonadati</taxon>
        <taxon>Pseudomonadota</taxon>
        <taxon>Gammaproteobacteria</taxon>
        <taxon>Chromatiales</taxon>
        <taxon>Ectothiorhodospiraceae</taxon>
        <taxon>Acidihalobacter</taxon>
    </lineage>
</organism>
<dbReference type="STRING" id="160660.BJI67_05250"/>
<dbReference type="Gene3D" id="3.40.50.1000">
    <property type="entry name" value="HAD superfamily/HAD-like"/>
    <property type="match status" value="1"/>
</dbReference>